<dbReference type="AlphaFoldDB" id="A0A316FSM3"/>
<gene>
    <name evidence="3" type="ORF">BC793_102361</name>
</gene>
<feature type="domain" description="IPT/TIG" evidence="2">
    <location>
        <begin position="384"/>
        <end position="464"/>
    </location>
</feature>
<dbReference type="Proteomes" id="UP000245697">
    <property type="component" value="Unassembled WGS sequence"/>
</dbReference>
<dbReference type="EMBL" id="QGGR01000002">
    <property type="protein sequence ID" value="PWK51333.1"/>
    <property type="molecule type" value="Genomic_DNA"/>
</dbReference>
<evidence type="ECO:0000259" key="2">
    <source>
        <dbReference type="Pfam" id="PF01833"/>
    </source>
</evidence>
<feature type="signal peptide" evidence="1">
    <location>
        <begin position="1"/>
        <end position="36"/>
    </location>
</feature>
<dbReference type="InterPro" id="IPR014756">
    <property type="entry name" value="Ig_E-set"/>
</dbReference>
<dbReference type="InterPro" id="IPR013783">
    <property type="entry name" value="Ig-like_fold"/>
</dbReference>
<keyword evidence="4" id="KW-1185">Reference proteome</keyword>
<dbReference type="OrthoDB" id="3298903at2"/>
<dbReference type="GO" id="GO:0005975">
    <property type="term" value="P:carbohydrate metabolic process"/>
    <property type="evidence" value="ECO:0007669"/>
    <property type="project" value="UniProtKB-ARBA"/>
</dbReference>
<protein>
    <submittedName>
        <fullName evidence="3">IPT/TIG domain-containing protein</fullName>
    </submittedName>
</protein>
<dbReference type="Pfam" id="PF01833">
    <property type="entry name" value="TIG"/>
    <property type="match status" value="1"/>
</dbReference>
<dbReference type="SUPFAM" id="SSF81296">
    <property type="entry name" value="E set domains"/>
    <property type="match status" value="1"/>
</dbReference>
<reference evidence="3 4" key="1">
    <citation type="submission" date="2018-05" db="EMBL/GenBank/DDBJ databases">
        <title>Genomic Encyclopedia of Archaeal and Bacterial Type Strains, Phase II (KMG-II): from individual species to whole genera.</title>
        <authorList>
            <person name="Goeker M."/>
        </authorList>
    </citation>
    <scope>NUCLEOTIDE SEQUENCE [LARGE SCALE GENOMIC DNA]</scope>
    <source>
        <strain evidence="3 4">DSM 45184</strain>
    </source>
</reference>
<name>A0A316FSM3_9ACTN</name>
<dbReference type="CDD" id="cd00603">
    <property type="entry name" value="IPT_PCSR"/>
    <property type="match status" value="1"/>
</dbReference>
<evidence type="ECO:0000313" key="3">
    <source>
        <dbReference type="EMBL" id="PWK51333.1"/>
    </source>
</evidence>
<evidence type="ECO:0000313" key="4">
    <source>
        <dbReference type="Proteomes" id="UP000245697"/>
    </source>
</evidence>
<dbReference type="InterPro" id="IPR002909">
    <property type="entry name" value="IPT_dom"/>
</dbReference>
<organism evidence="3 4">
    <name type="scientific">Actinoplanes xinjiangensis</name>
    <dbReference type="NCBI Taxonomy" id="512350"/>
    <lineage>
        <taxon>Bacteria</taxon>
        <taxon>Bacillati</taxon>
        <taxon>Actinomycetota</taxon>
        <taxon>Actinomycetes</taxon>
        <taxon>Micromonosporales</taxon>
        <taxon>Micromonosporaceae</taxon>
        <taxon>Actinoplanes</taxon>
    </lineage>
</organism>
<feature type="chain" id="PRO_5016270408" evidence="1">
    <location>
        <begin position="37"/>
        <end position="774"/>
    </location>
</feature>
<dbReference type="RefSeq" id="WP_109589736.1">
    <property type="nucleotide sequence ID" value="NZ_QGGR01000002.1"/>
</dbReference>
<dbReference type="Gene3D" id="2.60.40.10">
    <property type="entry name" value="Immunoglobulins"/>
    <property type="match status" value="1"/>
</dbReference>
<proteinExistence type="predicted"/>
<accession>A0A316FSM3</accession>
<comment type="caution">
    <text evidence="3">The sequence shown here is derived from an EMBL/GenBank/DDBJ whole genome shotgun (WGS) entry which is preliminary data.</text>
</comment>
<keyword evidence="1" id="KW-0732">Signal</keyword>
<evidence type="ECO:0000256" key="1">
    <source>
        <dbReference type="SAM" id="SignalP"/>
    </source>
</evidence>
<sequence>MRKSKSRSKARVAAAAGLTTGAVGAALLVAPSAAFAAVTVSPPVVGVGGRVTVVDTDGVTLTTGSNTTANRVFVLTAPGTVAPVCASTLPVASATVLAATQTGVTSSDVTDTVSFDSPAGATAGTNGQAKRYVACFYDDDTTARQGNQNGYSFYVGTVPALNPAVGLTGGGNTVGITTATNVFTGVATIGAQFVTDNCPTTYGAPAAGVAATVTRTGDAAASVVVPASVTSTTAVPTKYNLCFYNGVGSTAPFISGSVYTASQLALSQTVGPYGGGNNIDVTSPEPFLAGLDAPGVLFTAAACPAEYDDDTAEVPAAADRIRKVTNNRLAVTVPSGAADPGTTLAPWNLCIYQNSTDDAGAPGVVSALVASYPYRVTTVQTAVGISPKAGPSLGGSIITVTGTAFPTEPGSITATLGGVPLTEITPISATAFTARTPQRAPANGVALVTTTAGGSHTLLNAYSFTSALVANPKTAPNTRAIDVIVNGIGFESAAWSATVGTGAHIFLVRGNYSSAAVNGAAYRANPAVADCGKVLVLSDSELVCRLDLTKRLDTAGETVLRAAPKYGAAIDFKITTGSRVLTAGAATTFDQSDVGKAVIDTAATPLIPAGTVISAVYSDTEAIMSNPASGTVSANDNTTITVAGSTDTKVVAVTTNIGGGTEMNLAGITPVLTSATDAGKFIAGTGIPAAGTTVYTIAGGGATAVMRNTANSADVVATAAGTVNAVISSGYTVVPEGAYNLQYVSNAALNAVHVDPSYVQSSVSSASTFTVSSF</sequence>